<sequence>MDIHFEKLANALLAKNHMLSYNQARTWVEHLWEDFEATFAKAGYSYQGKELTERVVLEWIEDNGSHLHLFQSDQASFKELFTTGNRLLH</sequence>
<accession>A0ABT4X5I0</accession>
<evidence type="ECO:0000313" key="1">
    <source>
        <dbReference type="EMBL" id="MDA7026632.1"/>
    </source>
</evidence>
<reference evidence="1 2" key="1">
    <citation type="submission" date="2023-01" db="EMBL/GenBank/DDBJ databases">
        <title>Bacillus changyiensis sp. nov., isolated from a coastal deposit.</title>
        <authorList>
            <person name="Xiao G."/>
            <person name="Lai Q."/>
            <person name="Hu Z."/>
            <person name="Shao Z."/>
        </authorList>
    </citation>
    <scope>NUCLEOTIDE SEQUENCE [LARGE SCALE GENOMIC DNA]</scope>
    <source>
        <strain evidence="1 2">CLL-7-23</strain>
    </source>
</reference>
<keyword evidence="2" id="KW-1185">Reference proteome</keyword>
<dbReference type="InterPro" id="IPR026952">
    <property type="entry name" value="WVELL"/>
</dbReference>
<dbReference type="RefSeq" id="WP_271340488.1">
    <property type="nucleotide sequence ID" value="NZ_JAQKAB010000005.1"/>
</dbReference>
<gene>
    <name evidence="1" type="ORF">PJ311_08415</name>
</gene>
<comment type="caution">
    <text evidence="1">The sequence shown here is derived from an EMBL/GenBank/DDBJ whole genome shotgun (WGS) entry which is preliminary data.</text>
</comment>
<name>A0ABT4X5I0_9BACI</name>
<protein>
    <submittedName>
        <fullName evidence="1">YfhJ family protein</fullName>
    </submittedName>
</protein>
<dbReference type="Pfam" id="PF14043">
    <property type="entry name" value="WVELL"/>
    <property type="match status" value="1"/>
</dbReference>
<dbReference type="Proteomes" id="UP001211894">
    <property type="component" value="Unassembled WGS sequence"/>
</dbReference>
<evidence type="ECO:0000313" key="2">
    <source>
        <dbReference type="Proteomes" id="UP001211894"/>
    </source>
</evidence>
<organism evidence="1 2">
    <name type="scientific">Bacillus changyiensis</name>
    <dbReference type="NCBI Taxonomy" id="3004103"/>
    <lineage>
        <taxon>Bacteria</taxon>
        <taxon>Bacillati</taxon>
        <taxon>Bacillota</taxon>
        <taxon>Bacilli</taxon>
        <taxon>Bacillales</taxon>
        <taxon>Bacillaceae</taxon>
        <taxon>Bacillus</taxon>
    </lineage>
</organism>
<dbReference type="EMBL" id="JAQKAB010000005">
    <property type="protein sequence ID" value="MDA7026632.1"/>
    <property type="molecule type" value="Genomic_DNA"/>
</dbReference>
<proteinExistence type="predicted"/>